<keyword evidence="5" id="KW-0812">Transmembrane</keyword>
<feature type="transmembrane region" description="Helical" evidence="5">
    <location>
        <begin position="247"/>
        <end position="266"/>
    </location>
</feature>
<keyword evidence="2 3" id="KW-0067">ATP-binding</keyword>
<dbReference type="PROSITE" id="PS50901">
    <property type="entry name" value="FTSK"/>
    <property type="match status" value="1"/>
</dbReference>
<feature type="compositionally biased region" description="Polar residues" evidence="4">
    <location>
        <begin position="1"/>
        <end position="10"/>
    </location>
</feature>
<sequence>MSTSPTTSLHTGPDPRPLPGEGPHDPAGGAVEPDLIARERDALRRLLTLIDERAREEAHAEESRRTQDARVDAEYAKTRQGLVEKYATLDREARAEDEARRAAIVKAAMEGEQKAKADFASASRQIARDFDRLRDTAKSSYDRAVRDAGSQLEAGNRQADTHHTEELRPLSEARQISESFRDRLDAFAIDYAKLKLDSEPPSPMPESYEKFPEPVNELFDRLARMEPPLKLLEGLLIPKSIKGANEAWAYLVPLLAAAGLAVAMGLDVTGVIGLAVAGLAAGVALRMALVRLAKQQLERLYNPLRQSLADADGLLQFCRAGADARHSAARKKAAARHAEELGRAKEAHAASITTGESIRDEKLREINEVYARANVEVQTNQARALRSAIDAHDARMAEIPAQSERKLAQLDEGYRTLKEQVRAKHSGRWDALAGRWKEGMADVARTLSAVNREVDAIGPAWDAPGWADRALPSAIPPVVRLGSVRVELDALPGGIPADPRLMADVPRSFRLPALRPFPAHANLLIETPPEGRAAASAVLQAGMFRLLTSLPPGMVRFTIVDPIGIGRGFGAFMHLADYDPALVTNQVWTDARQIEERLAELEQHMETVTQKYLRNEYDTIDAYNAVAGEVREPYRILVIADFPSKFDERAAGRLAAIASGGTPCGVLVLMAADTSRPMPPGFTMEQVRPHCSLLAWDGAKLVWDDPDLSKYPLDLDAPPPGEFATREIQKVGAAAKAAKRVEVPFDYIAPAEGSWWTGDTRAGIDVPLGKAGATKKQDLTLGQGTSQHVLVAGRTGSGKSTLMHALITNLALRFSPDEIDLYLIDFKKGVEFKVYATHALPHASVVAIESEREFGLSVLQRLDGELRLRADRFRDAGVQDLNGYRNAPNTPPMPRVLLIVDEFQEFFVEEDKLAQEAALLLDRLVRQGRAFGVHVLLGSQSLGGAFTLARSTLGQMAVRIALQCSEVDSLLILAENNLAAKWLSRPGEAIYNDANGAPEGNHFFQVVWLSDERREDYLKRLHALALERKPALARTPLVFEGDAPADLPANPLLRMLLDQPAWTPSIRSAQAWLGDAVAIKDPTAALFRRQGGNHLLIVGQNDEAAAGVVAAAILGLAAQYPPATNDNARLGAKFYLLDGTPEDEPRSGVLPGLVAGLPHGVKVGGWRDAAGFVAAVAGEIALRQSPEGGDGPEVFLVIHDLARFRDLRRREDDFGFDRRDEASPTDHLDMILKEGPGLGVHLIAWCDTVNNVNRSFSHQQLREFEMRVLFQMSPTDSGGLLDSPAASKLGRNRAYFSSEEQNRLEKFRPYGLPPKEWVHAMAAALTNRPPAAAGDDSKG</sequence>
<dbReference type="Proteomes" id="UP000324233">
    <property type="component" value="Chromosome"/>
</dbReference>
<feature type="transmembrane region" description="Helical" evidence="5">
    <location>
        <begin position="272"/>
        <end position="289"/>
    </location>
</feature>
<keyword evidence="8" id="KW-1185">Reference proteome</keyword>
<keyword evidence="5" id="KW-1133">Transmembrane helix</keyword>
<reference evidence="7 8" key="1">
    <citation type="submission" date="2019-08" db="EMBL/GenBank/DDBJ databases">
        <title>Deep-cultivation of Planctomycetes and their phenomic and genomic characterization uncovers novel biology.</title>
        <authorList>
            <person name="Wiegand S."/>
            <person name="Jogler M."/>
            <person name="Boedeker C."/>
            <person name="Pinto D."/>
            <person name="Vollmers J."/>
            <person name="Rivas-Marin E."/>
            <person name="Kohn T."/>
            <person name="Peeters S.H."/>
            <person name="Heuer A."/>
            <person name="Rast P."/>
            <person name="Oberbeckmann S."/>
            <person name="Bunk B."/>
            <person name="Jeske O."/>
            <person name="Meyerdierks A."/>
            <person name="Storesund J.E."/>
            <person name="Kallscheuer N."/>
            <person name="Luecker S."/>
            <person name="Lage O.M."/>
            <person name="Pohl T."/>
            <person name="Merkel B.J."/>
            <person name="Hornburger P."/>
            <person name="Mueller R.-W."/>
            <person name="Bruemmer F."/>
            <person name="Labrenz M."/>
            <person name="Spormann A.M."/>
            <person name="Op den Camp H."/>
            <person name="Overmann J."/>
            <person name="Amann R."/>
            <person name="Jetten M.S.M."/>
            <person name="Mascher T."/>
            <person name="Medema M.H."/>
            <person name="Devos D.P."/>
            <person name="Kaster A.-K."/>
            <person name="Ovreas L."/>
            <person name="Rohde M."/>
            <person name="Galperin M.Y."/>
            <person name="Jogler C."/>
        </authorList>
    </citation>
    <scope>NUCLEOTIDE SEQUENCE [LARGE SCALE GENOMIC DNA]</scope>
    <source>
        <strain evidence="7 8">OJF2</strain>
    </source>
</reference>
<keyword evidence="5" id="KW-0472">Membrane</keyword>
<gene>
    <name evidence="7" type="primary">eccCa1</name>
    <name evidence="7" type="ORF">OJF2_11290</name>
</gene>
<dbReference type="GO" id="GO:0003677">
    <property type="term" value="F:DNA binding"/>
    <property type="evidence" value="ECO:0007669"/>
    <property type="project" value="InterPro"/>
</dbReference>
<evidence type="ECO:0000256" key="3">
    <source>
        <dbReference type="PROSITE-ProRule" id="PRU00289"/>
    </source>
</evidence>
<accession>A0A5B9VYF9</accession>
<feature type="compositionally biased region" description="Basic and acidic residues" evidence="4">
    <location>
        <begin position="159"/>
        <end position="171"/>
    </location>
</feature>
<evidence type="ECO:0000256" key="2">
    <source>
        <dbReference type="ARBA" id="ARBA00022840"/>
    </source>
</evidence>
<protein>
    <submittedName>
        <fullName evidence="7">ESX-1 secretion system protein EccCa1</fullName>
    </submittedName>
</protein>
<evidence type="ECO:0000256" key="4">
    <source>
        <dbReference type="SAM" id="MobiDB-lite"/>
    </source>
</evidence>
<dbReference type="EMBL" id="CP042997">
    <property type="protein sequence ID" value="QEH32650.1"/>
    <property type="molecule type" value="Genomic_DNA"/>
</dbReference>
<feature type="region of interest" description="Disordered" evidence="4">
    <location>
        <begin position="1"/>
        <end position="35"/>
    </location>
</feature>
<dbReference type="InterPro" id="IPR027417">
    <property type="entry name" value="P-loop_NTPase"/>
</dbReference>
<dbReference type="SUPFAM" id="SSF52540">
    <property type="entry name" value="P-loop containing nucleoside triphosphate hydrolases"/>
    <property type="match status" value="1"/>
</dbReference>
<dbReference type="GO" id="GO:0005524">
    <property type="term" value="F:ATP binding"/>
    <property type="evidence" value="ECO:0007669"/>
    <property type="project" value="UniProtKB-UniRule"/>
</dbReference>
<evidence type="ECO:0000256" key="5">
    <source>
        <dbReference type="SAM" id="Phobius"/>
    </source>
</evidence>
<feature type="region of interest" description="Disordered" evidence="4">
    <location>
        <begin position="142"/>
        <end position="172"/>
    </location>
</feature>
<evidence type="ECO:0000259" key="6">
    <source>
        <dbReference type="PROSITE" id="PS50901"/>
    </source>
</evidence>
<dbReference type="InterPro" id="IPR050206">
    <property type="entry name" value="FtsK/SpoIIIE/SftA"/>
</dbReference>
<proteinExistence type="predicted"/>
<name>A0A5B9VYF9_9BACT</name>
<dbReference type="RefSeq" id="WP_148591982.1">
    <property type="nucleotide sequence ID" value="NZ_CP042997.1"/>
</dbReference>
<evidence type="ECO:0000256" key="1">
    <source>
        <dbReference type="ARBA" id="ARBA00022741"/>
    </source>
</evidence>
<dbReference type="InterPro" id="IPR002543">
    <property type="entry name" value="FtsK_dom"/>
</dbReference>
<keyword evidence="1 3" id="KW-0547">Nucleotide-binding</keyword>
<dbReference type="SMART" id="SM00382">
    <property type="entry name" value="AAA"/>
    <property type="match status" value="1"/>
</dbReference>
<feature type="binding site" evidence="3">
    <location>
        <begin position="793"/>
        <end position="800"/>
    </location>
    <ligand>
        <name>ATP</name>
        <dbReference type="ChEBI" id="CHEBI:30616"/>
    </ligand>
</feature>
<dbReference type="OrthoDB" id="9807790at2"/>
<evidence type="ECO:0000313" key="7">
    <source>
        <dbReference type="EMBL" id="QEH32650.1"/>
    </source>
</evidence>
<dbReference type="PANTHER" id="PTHR22683">
    <property type="entry name" value="SPORULATION PROTEIN RELATED"/>
    <property type="match status" value="1"/>
</dbReference>
<dbReference type="KEGG" id="agv:OJF2_11290"/>
<dbReference type="Gene3D" id="3.40.50.300">
    <property type="entry name" value="P-loop containing nucleotide triphosphate hydrolases"/>
    <property type="match status" value="3"/>
</dbReference>
<organism evidence="7 8">
    <name type="scientific">Aquisphaera giovannonii</name>
    <dbReference type="NCBI Taxonomy" id="406548"/>
    <lineage>
        <taxon>Bacteria</taxon>
        <taxon>Pseudomonadati</taxon>
        <taxon>Planctomycetota</taxon>
        <taxon>Planctomycetia</taxon>
        <taxon>Isosphaerales</taxon>
        <taxon>Isosphaeraceae</taxon>
        <taxon>Aquisphaera</taxon>
    </lineage>
</organism>
<dbReference type="Pfam" id="PF01580">
    <property type="entry name" value="FtsK_SpoIIIE"/>
    <property type="match status" value="1"/>
</dbReference>
<evidence type="ECO:0000313" key="8">
    <source>
        <dbReference type="Proteomes" id="UP000324233"/>
    </source>
</evidence>
<dbReference type="CDD" id="cd01127">
    <property type="entry name" value="TrwB_TraG_TraD_VirD4"/>
    <property type="match status" value="1"/>
</dbReference>
<dbReference type="PANTHER" id="PTHR22683:SF41">
    <property type="entry name" value="DNA TRANSLOCASE FTSK"/>
    <property type="match status" value="1"/>
</dbReference>
<dbReference type="InterPro" id="IPR003593">
    <property type="entry name" value="AAA+_ATPase"/>
</dbReference>
<feature type="domain" description="FtsK" evidence="6">
    <location>
        <begin position="776"/>
        <end position="971"/>
    </location>
</feature>